<accession>A0A2N3IIN4</accession>
<feature type="compositionally biased region" description="Basic and acidic residues" evidence="1">
    <location>
        <begin position="356"/>
        <end position="381"/>
    </location>
</feature>
<feature type="signal peptide" evidence="2">
    <location>
        <begin position="1"/>
        <end position="23"/>
    </location>
</feature>
<sequence length="381" mass="44677">MKTQFIHIIFLSLIFLACGEVFAQRKDNTASKKPVLTNKYRLKKRVTPTEGTKSKGSEKIPNSQTVQSGHYAGQKRYVESPQVLGQSQFRGSEPLFPREPQKGFATFRSKYKFLPHKLQTGFATFKSKTKFLPHKLQTGFATFKSKTKFLPHQYRRGYDKFISSYAFLPTKKKFGHDKFISNYKFRPHEYRRGYDEFTGGAIKYGFLEKRRKAIIHNTRKMQNYSGTVRYVDWKKVRMKRSHRMATSLGALKIRYSLRKSKLSNRELQKYRSKPYNVRYLRKGKFMWKKDMPRYQRYPEKSPRYNPTERQGAVVSSGKGEILYPSRGEMWVNGKPIKRTISGTPTTNPLPLNAPSRTKELKQMQKENKIKSAEVEKEPKQD</sequence>
<comment type="caution">
    <text evidence="3">The sequence shown here is derived from an EMBL/GenBank/DDBJ whole genome shotgun (WGS) entry which is preliminary data.</text>
</comment>
<evidence type="ECO:0000256" key="2">
    <source>
        <dbReference type="SAM" id="SignalP"/>
    </source>
</evidence>
<protein>
    <submittedName>
        <fullName evidence="3">Uncharacterized protein</fullName>
    </submittedName>
</protein>
<dbReference type="PROSITE" id="PS51257">
    <property type="entry name" value="PROKAR_LIPOPROTEIN"/>
    <property type="match status" value="1"/>
</dbReference>
<feature type="compositionally biased region" description="Low complexity" evidence="1">
    <location>
        <begin position="343"/>
        <end position="352"/>
    </location>
</feature>
<keyword evidence="4" id="KW-1185">Reference proteome</keyword>
<dbReference type="EMBL" id="NKXO01000009">
    <property type="protein sequence ID" value="PKQ70210.1"/>
    <property type="molecule type" value="Genomic_DNA"/>
</dbReference>
<name>A0A2N3IIN4_9BACT</name>
<dbReference type="Proteomes" id="UP000233387">
    <property type="component" value="Unassembled WGS sequence"/>
</dbReference>
<organism evidence="3 4">
    <name type="scientific">Raineya orbicola</name>
    <dbReference type="NCBI Taxonomy" id="2016530"/>
    <lineage>
        <taxon>Bacteria</taxon>
        <taxon>Pseudomonadati</taxon>
        <taxon>Bacteroidota</taxon>
        <taxon>Cytophagia</taxon>
        <taxon>Cytophagales</taxon>
        <taxon>Raineyaceae</taxon>
        <taxon>Raineya</taxon>
    </lineage>
</organism>
<proteinExistence type="predicted"/>
<feature type="region of interest" description="Disordered" evidence="1">
    <location>
        <begin position="336"/>
        <end position="381"/>
    </location>
</feature>
<reference evidence="3 4" key="1">
    <citation type="submission" date="2017-06" db="EMBL/GenBank/DDBJ databases">
        <title>Raineya orbicola gen. nov., sp. nov. a slightly thermophilic bacterium of the phylum Bacteroidetes and the description of Raineyaceae fam. nov.</title>
        <authorList>
            <person name="Albuquerque L."/>
            <person name="Polonia A.R.M."/>
            <person name="Barroso C."/>
            <person name="Froufe H.J.C."/>
            <person name="Lage O."/>
            <person name="Lobo-Da-Cunha A."/>
            <person name="Egas C."/>
            <person name="Da Costa M.S."/>
        </authorList>
    </citation>
    <scope>NUCLEOTIDE SEQUENCE [LARGE SCALE GENOMIC DNA]</scope>
    <source>
        <strain evidence="3 4">SPSPC-11</strain>
    </source>
</reference>
<dbReference type="OrthoDB" id="9821916at2"/>
<gene>
    <name evidence="3" type="ORF">Rain11_0731</name>
</gene>
<feature type="region of interest" description="Disordered" evidence="1">
    <location>
        <begin position="45"/>
        <end position="67"/>
    </location>
</feature>
<keyword evidence="2" id="KW-0732">Signal</keyword>
<dbReference type="AlphaFoldDB" id="A0A2N3IIN4"/>
<evidence type="ECO:0000256" key="1">
    <source>
        <dbReference type="SAM" id="MobiDB-lite"/>
    </source>
</evidence>
<feature type="chain" id="PRO_5014943548" evidence="2">
    <location>
        <begin position="24"/>
        <end position="381"/>
    </location>
</feature>
<evidence type="ECO:0000313" key="3">
    <source>
        <dbReference type="EMBL" id="PKQ70210.1"/>
    </source>
</evidence>
<evidence type="ECO:0000313" key="4">
    <source>
        <dbReference type="Proteomes" id="UP000233387"/>
    </source>
</evidence>
<dbReference type="RefSeq" id="WP_101357997.1">
    <property type="nucleotide sequence ID" value="NZ_NKXO01000009.1"/>
</dbReference>